<gene>
    <name evidence="1" type="ORF">SAMN05192553_11181</name>
</gene>
<keyword evidence="2" id="KW-1185">Reference proteome</keyword>
<reference evidence="2" key="1">
    <citation type="submission" date="2016-10" db="EMBL/GenBank/DDBJ databases">
        <authorList>
            <person name="Varghese N."/>
            <person name="Submissions S."/>
        </authorList>
    </citation>
    <scope>NUCLEOTIDE SEQUENCE [LARGE SCALE GENOMIC DNA]</scope>
    <source>
        <strain evidence="2">IBRC-M 10761</strain>
    </source>
</reference>
<dbReference type="Proteomes" id="UP000199403">
    <property type="component" value="Unassembled WGS sequence"/>
</dbReference>
<evidence type="ECO:0000313" key="2">
    <source>
        <dbReference type="Proteomes" id="UP000199403"/>
    </source>
</evidence>
<dbReference type="EMBL" id="FNZH01000011">
    <property type="protein sequence ID" value="SEJ75673.1"/>
    <property type="molecule type" value="Genomic_DNA"/>
</dbReference>
<name>A0A1H7BDE2_9BACT</name>
<dbReference type="AlphaFoldDB" id="A0A1H7BDE2"/>
<dbReference type="STRING" id="1416801.SAMN05192553_11181"/>
<sequence>MSKMPLYIAFFGLLLFFETVEAQVQFTQRLEVDTDWGDDDFFVLPREGGMVAFRMKSDTPYGRKDKFQYLVSDFQLRSEATRLITLDGYYELVGFDLDKEFLYVLFNKGSQYDSEMAIFEINLENQQLRELELNSILEMELQDFLVFNKQAVFMGKYDFRPVIQVFDIASQEVITVPGLFEKDARILQMRKDPDLNVFDVVMSRRDFYKKKIVSVLTFDTNGNKLREVKIDDLGDPSMEIVEGLLTSSHNYKQALIGPYGLRRKEAYQGLYFTRINEFGEYENTFYTVPDFENFYNYLPEKARERKLRKVERSLNRDQNIPIRNVVVTREINAADGYYLVYNDHFISSSSRAIPRDGMYASNFYRLNPMMGGYGGLFNPLWMDPRFRNTQVSNQYKYLAAQFILLDENGRIIWDNTVNLDSDSKAEPIKYGEVSFNGRNLFYMYLDETSLILSQIKDGELVMENEPFEIELIRENERIASTKENTLQLQWWYAEYYLLSGKQRIRYQAEDGRVQTRDVNFFTKIKVDDFM</sequence>
<protein>
    <submittedName>
        <fullName evidence="1">Uncharacterized protein</fullName>
    </submittedName>
</protein>
<organism evidence="1 2">
    <name type="scientific">Cyclobacterium xiamenense</name>
    <dbReference type="NCBI Taxonomy" id="1297121"/>
    <lineage>
        <taxon>Bacteria</taxon>
        <taxon>Pseudomonadati</taxon>
        <taxon>Bacteroidota</taxon>
        <taxon>Cytophagia</taxon>
        <taxon>Cytophagales</taxon>
        <taxon>Cyclobacteriaceae</taxon>
        <taxon>Cyclobacterium</taxon>
    </lineage>
</organism>
<accession>A0A1H7BDE2</accession>
<proteinExistence type="predicted"/>
<dbReference type="OrthoDB" id="1059469at2"/>
<evidence type="ECO:0000313" key="1">
    <source>
        <dbReference type="EMBL" id="SEJ75673.1"/>
    </source>
</evidence>
<dbReference type="RefSeq" id="WP_092178628.1">
    <property type="nucleotide sequence ID" value="NZ_FNZH01000011.1"/>
</dbReference>